<evidence type="ECO:0000313" key="15">
    <source>
        <dbReference type="Proteomes" id="UP001596461"/>
    </source>
</evidence>
<organism evidence="14 15">
    <name type="scientific">Halobaculum lipolyticum</name>
    <dbReference type="NCBI Taxonomy" id="3032001"/>
    <lineage>
        <taxon>Archaea</taxon>
        <taxon>Methanobacteriati</taxon>
        <taxon>Methanobacteriota</taxon>
        <taxon>Stenosarchaea group</taxon>
        <taxon>Halobacteria</taxon>
        <taxon>Halobacteriales</taxon>
        <taxon>Haloferacaceae</taxon>
        <taxon>Halobaculum</taxon>
    </lineage>
</organism>
<proteinExistence type="predicted"/>
<evidence type="ECO:0000256" key="5">
    <source>
        <dbReference type="ARBA" id="ARBA00022692"/>
    </source>
</evidence>
<dbReference type="Proteomes" id="UP001596461">
    <property type="component" value="Unassembled WGS sequence"/>
</dbReference>
<evidence type="ECO:0000256" key="4">
    <source>
        <dbReference type="ARBA" id="ARBA00022475"/>
    </source>
</evidence>
<feature type="domain" description="Cation/H+ exchanger transmembrane" evidence="13">
    <location>
        <begin position="16"/>
        <end position="405"/>
    </location>
</feature>
<feature type="transmembrane region" description="Helical" evidence="12">
    <location>
        <begin position="113"/>
        <end position="137"/>
    </location>
</feature>
<feature type="transmembrane region" description="Helical" evidence="12">
    <location>
        <begin position="228"/>
        <end position="245"/>
    </location>
</feature>
<feature type="transmembrane region" description="Helical" evidence="12">
    <location>
        <begin position="349"/>
        <end position="370"/>
    </location>
</feature>
<evidence type="ECO:0000256" key="11">
    <source>
        <dbReference type="SAM" id="MobiDB-lite"/>
    </source>
</evidence>
<feature type="transmembrane region" description="Helical" evidence="12">
    <location>
        <begin position="85"/>
        <end position="106"/>
    </location>
</feature>
<protein>
    <submittedName>
        <fullName evidence="14">Cation:proton antiporter</fullName>
    </submittedName>
</protein>
<feature type="transmembrane region" description="Helical" evidence="12">
    <location>
        <begin position="382"/>
        <end position="405"/>
    </location>
</feature>
<reference evidence="14 15" key="1">
    <citation type="journal article" date="2019" name="Int. J. Syst. Evol. Microbiol.">
        <title>The Global Catalogue of Microorganisms (GCM) 10K type strain sequencing project: providing services to taxonomists for standard genome sequencing and annotation.</title>
        <authorList>
            <consortium name="The Broad Institute Genomics Platform"/>
            <consortium name="The Broad Institute Genome Sequencing Center for Infectious Disease"/>
            <person name="Wu L."/>
            <person name="Ma J."/>
        </authorList>
    </citation>
    <scope>NUCLEOTIDE SEQUENCE [LARGE SCALE GENOMIC DNA]</scope>
    <source>
        <strain evidence="14 15">DT31</strain>
    </source>
</reference>
<evidence type="ECO:0000256" key="7">
    <source>
        <dbReference type="ARBA" id="ARBA00023053"/>
    </source>
</evidence>
<comment type="subcellular location">
    <subcellularLocation>
        <location evidence="1">Cell membrane</location>
        <topology evidence="1">Multi-pass membrane protein</topology>
    </subcellularLocation>
</comment>
<feature type="transmembrane region" description="Helical" evidence="12">
    <location>
        <begin position="37"/>
        <end position="65"/>
    </location>
</feature>
<keyword evidence="7" id="KW-0915">Sodium</keyword>
<name>A0ABD5WB22_9EURY</name>
<evidence type="ECO:0000256" key="12">
    <source>
        <dbReference type="SAM" id="Phobius"/>
    </source>
</evidence>
<comment type="caution">
    <text evidence="14">The sequence shown here is derived from an EMBL/GenBank/DDBJ whole genome shotgun (WGS) entry which is preliminary data.</text>
</comment>
<feature type="region of interest" description="Disordered" evidence="11">
    <location>
        <begin position="555"/>
        <end position="593"/>
    </location>
</feature>
<keyword evidence="2" id="KW-0813">Transport</keyword>
<dbReference type="InterPro" id="IPR006153">
    <property type="entry name" value="Cation/H_exchanger_TM"/>
</dbReference>
<feature type="transmembrane region" description="Helical" evidence="12">
    <location>
        <begin position="6"/>
        <end position="25"/>
    </location>
</feature>
<dbReference type="Gene3D" id="6.10.140.1330">
    <property type="match status" value="1"/>
</dbReference>
<evidence type="ECO:0000259" key="13">
    <source>
        <dbReference type="Pfam" id="PF00999"/>
    </source>
</evidence>
<feature type="transmembrane region" description="Helical" evidence="12">
    <location>
        <begin position="195"/>
        <end position="216"/>
    </location>
</feature>
<dbReference type="InterPro" id="IPR018422">
    <property type="entry name" value="Cation/H_exchanger_CPA1"/>
</dbReference>
<evidence type="ECO:0000256" key="6">
    <source>
        <dbReference type="ARBA" id="ARBA00022989"/>
    </source>
</evidence>
<dbReference type="RefSeq" id="WP_284033499.1">
    <property type="nucleotide sequence ID" value="NZ_CP126155.1"/>
</dbReference>
<dbReference type="EMBL" id="JBHTAH010000002">
    <property type="protein sequence ID" value="MFC7068695.1"/>
    <property type="molecule type" value="Genomic_DNA"/>
</dbReference>
<dbReference type="AlphaFoldDB" id="A0ABD5WB22"/>
<evidence type="ECO:0000256" key="3">
    <source>
        <dbReference type="ARBA" id="ARBA00022449"/>
    </source>
</evidence>
<dbReference type="GeneID" id="81126787"/>
<accession>A0ABD5WB22</accession>
<evidence type="ECO:0000256" key="10">
    <source>
        <dbReference type="ARBA" id="ARBA00023201"/>
    </source>
</evidence>
<keyword evidence="5 12" id="KW-0812">Transmembrane</keyword>
<keyword evidence="4" id="KW-1003">Cell membrane</keyword>
<dbReference type="GO" id="GO:0005886">
    <property type="term" value="C:plasma membrane"/>
    <property type="evidence" value="ECO:0007669"/>
    <property type="project" value="UniProtKB-SubCell"/>
</dbReference>
<feature type="transmembrane region" description="Helical" evidence="12">
    <location>
        <begin position="251"/>
        <end position="270"/>
    </location>
</feature>
<dbReference type="GO" id="GO:0006814">
    <property type="term" value="P:sodium ion transport"/>
    <property type="evidence" value="ECO:0007669"/>
    <property type="project" value="UniProtKB-KW"/>
</dbReference>
<evidence type="ECO:0000256" key="9">
    <source>
        <dbReference type="ARBA" id="ARBA00023136"/>
    </source>
</evidence>
<feature type="transmembrane region" description="Helical" evidence="12">
    <location>
        <begin position="282"/>
        <end position="303"/>
    </location>
</feature>
<evidence type="ECO:0000256" key="2">
    <source>
        <dbReference type="ARBA" id="ARBA00022448"/>
    </source>
</evidence>
<keyword evidence="15" id="KW-1185">Reference proteome</keyword>
<keyword evidence="8" id="KW-0406">Ion transport</keyword>
<gene>
    <name evidence="14" type="ORF">ACFQL9_03500</name>
</gene>
<keyword evidence="9 12" id="KW-0472">Membrane</keyword>
<keyword evidence="6 12" id="KW-1133">Transmembrane helix</keyword>
<dbReference type="PANTHER" id="PTHR10110:SF195">
    <property type="entry name" value="NA(+)_H(+) ANTIPORTER NHAS2"/>
    <property type="match status" value="1"/>
</dbReference>
<keyword evidence="10" id="KW-0739">Sodium transport</keyword>
<feature type="compositionally biased region" description="Acidic residues" evidence="11">
    <location>
        <begin position="569"/>
        <end position="587"/>
    </location>
</feature>
<dbReference type="Pfam" id="PF00999">
    <property type="entry name" value="Na_H_Exchanger"/>
    <property type="match status" value="1"/>
</dbReference>
<feature type="transmembrane region" description="Helical" evidence="12">
    <location>
        <begin position="315"/>
        <end position="337"/>
    </location>
</feature>
<evidence type="ECO:0000256" key="8">
    <source>
        <dbReference type="ARBA" id="ARBA00023065"/>
    </source>
</evidence>
<dbReference type="GO" id="GO:0015297">
    <property type="term" value="F:antiporter activity"/>
    <property type="evidence" value="ECO:0007669"/>
    <property type="project" value="UniProtKB-KW"/>
</dbReference>
<evidence type="ECO:0000256" key="1">
    <source>
        <dbReference type="ARBA" id="ARBA00004651"/>
    </source>
</evidence>
<sequence>MGGVESQLIGVLYLFAIAAVVGVVAARYARVQYTTGLLVAGLAVSVLGSPVEVTITSEVILLVILPALIFDDAIGIDVEAFRENLVPVLALAVVGMLVSVAVVAVVGQVVFGFPLALAVLFGAIVMPTDPVSILAVFDDLGVPERLTVLVEGESLLNDGVSIVVYAAVLGVVVEADERAVAVTDLVSPAGFLADVGVGILVALVGGAAVGAAAGSLASTLIARVDDRLTAVVVTLLVAYGVYLILDLLGSSGVIGTLTAGLVLASGHGGADISRETRYSIDVIWSYAAFVGNTVLFVAIGILIPFDLLVRNLPTILVAAVVVFLARAVVVYPLVGVLNRRLVVPIPRRYQHVLTWSGIHASVSIALVLGVAETITAPVTERLSALVFGVAAITLLVNGSTMGWVVDRLGIRTTNPRQRLYQTLVGRRNGVEAAIDTADRLLEAGDIPRRVHEDVIGAYRRERADLNAAIDALLETSPEVRRHERRIATRRVLRAEYEAIDGALQRGEVDRDVGERLLGDVERRLDRTRHEPDAAVPSPASSTDWRARLATVGLSLDVGGNADDSVSVDTDADADTDTDTDTDTTGPEDSDRSA</sequence>
<evidence type="ECO:0000313" key="14">
    <source>
        <dbReference type="EMBL" id="MFC7068695.1"/>
    </source>
</evidence>
<dbReference type="PANTHER" id="PTHR10110">
    <property type="entry name" value="SODIUM/HYDROGEN EXCHANGER"/>
    <property type="match status" value="1"/>
</dbReference>
<keyword evidence="3" id="KW-0050">Antiport</keyword>